<evidence type="ECO:0000313" key="3">
    <source>
        <dbReference type="Proteomes" id="UP001153321"/>
    </source>
</evidence>
<organism evidence="2 3">
    <name type="scientific">Spodoptera littoralis</name>
    <name type="common">Egyptian cotton leafworm</name>
    <dbReference type="NCBI Taxonomy" id="7109"/>
    <lineage>
        <taxon>Eukaryota</taxon>
        <taxon>Metazoa</taxon>
        <taxon>Ecdysozoa</taxon>
        <taxon>Arthropoda</taxon>
        <taxon>Hexapoda</taxon>
        <taxon>Insecta</taxon>
        <taxon>Pterygota</taxon>
        <taxon>Neoptera</taxon>
        <taxon>Endopterygota</taxon>
        <taxon>Lepidoptera</taxon>
        <taxon>Glossata</taxon>
        <taxon>Ditrysia</taxon>
        <taxon>Noctuoidea</taxon>
        <taxon>Noctuidae</taxon>
        <taxon>Amphipyrinae</taxon>
        <taxon>Spodoptera</taxon>
    </lineage>
</organism>
<feature type="region of interest" description="Disordered" evidence="1">
    <location>
        <begin position="64"/>
        <end position="84"/>
    </location>
</feature>
<dbReference type="AlphaFoldDB" id="A0A9P0N165"/>
<evidence type="ECO:0000313" key="2">
    <source>
        <dbReference type="EMBL" id="CAH1637745.1"/>
    </source>
</evidence>
<accession>A0A9P0N165</accession>
<dbReference type="EMBL" id="LR824547">
    <property type="protein sequence ID" value="CAH1637745.1"/>
    <property type="molecule type" value="Genomic_DNA"/>
</dbReference>
<keyword evidence="3" id="KW-1185">Reference proteome</keyword>
<evidence type="ECO:0000256" key="1">
    <source>
        <dbReference type="SAM" id="MobiDB-lite"/>
    </source>
</evidence>
<sequence length="154" mass="17569">MYLTLTNNLFINRGRHFVESSHRTTIMPPTCCKQTLGIWNSWSFPREDFSRGCAARAWALGGVRQSPRSPPHDPTPHIYSPDSISKTPTPECRPNHIYFMTVVLQLYFFSIISQVPENFCLTYDCAAKFLSSESFLSNLTLICRQTVRLFATGL</sequence>
<name>A0A9P0N165_SPOLI</name>
<gene>
    <name evidence="2" type="ORF">SPLIT_LOCUS3103</name>
</gene>
<reference evidence="2" key="1">
    <citation type="submission" date="2022-02" db="EMBL/GenBank/DDBJ databases">
        <authorList>
            <person name="King R."/>
        </authorList>
    </citation>
    <scope>NUCLEOTIDE SEQUENCE</scope>
</reference>
<dbReference type="Proteomes" id="UP001153321">
    <property type="component" value="Chromosome 16"/>
</dbReference>
<protein>
    <submittedName>
        <fullName evidence="2">Uncharacterized protein</fullName>
    </submittedName>
</protein>
<proteinExistence type="predicted"/>